<feature type="signal peptide" evidence="1">
    <location>
        <begin position="1"/>
        <end position="30"/>
    </location>
</feature>
<dbReference type="OrthoDB" id="573055at2"/>
<evidence type="ECO:0000313" key="2">
    <source>
        <dbReference type="EMBL" id="OBS08424.1"/>
    </source>
</evidence>
<protein>
    <submittedName>
        <fullName evidence="2">Uncharacterized protein</fullName>
    </submittedName>
</protein>
<name>A0A1A6C1J9_9GAMM</name>
<dbReference type="Proteomes" id="UP000029273">
    <property type="component" value="Unassembled WGS sequence"/>
</dbReference>
<evidence type="ECO:0000256" key="1">
    <source>
        <dbReference type="SAM" id="SignalP"/>
    </source>
</evidence>
<accession>A0A1A6C1J9</accession>
<sequence>MHRSHPCRSGPLAVLALIGCLTILPDEAGAAEQRFPDVVAADVTPHGADSFDFDVTISSPYDSPQRYADGFRVSGADGTVYGERKLLHDHATEQPFTRDLYGVTIPHSVRNVIIQARDQRYGYGGKTLEVTLPGR</sequence>
<reference evidence="2 3" key="1">
    <citation type="journal article" date="2014" name="Genome Announc.">
        <title>Draft Genome Sequence of the Iron-Oxidizing, Acidophilic, and Halotolerant 'Thiobacillus prosperus' Type Strain DSM 5130.</title>
        <authorList>
            <person name="Ossandon F.J."/>
            <person name="Cardenas J.P."/>
            <person name="Corbett M."/>
            <person name="Quatrini R."/>
            <person name="Holmes D.S."/>
            <person name="Watkin E."/>
        </authorList>
    </citation>
    <scope>NUCLEOTIDE SEQUENCE [LARGE SCALE GENOMIC DNA]</scope>
    <source>
        <strain evidence="2 3">DSM 5130</strain>
    </source>
</reference>
<dbReference type="PROSITE" id="PS51257">
    <property type="entry name" value="PROKAR_LIPOPROTEIN"/>
    <property type="match status" value="1"/>
</dbReference>
<comment type="caution">
    <text evidence="2">The sequence shown here is derived from an EMBL/GenBank/DDBJ whole genome shotgun (WGS) entry which is preliminary data.</text>
</comment>
<organism evidence="2 3">
    <name type="scientific">Acidihalobacter prosperus</name>
    <dbReference type="NCBI Taxonomy" id="160660"/>
    <lineage>
        <taxon>Bacteria</taxon>
        <taxon>Pseudomonadati</taxon>
        <taxon>Pseudomonadota</taxon>
        <taxon>Gammaproteobacteria</taxon>
        <taxon>Chromatiales</taxon>
        <taxon>Ectothiorhodospiraceae</taxon>
        <taxon>Acidihalobacter</taxon>
    </lineage>
</organism>
<keyword evidence="3" id="KW-1185">Reference proteome</keyword>
<gene>
    <name evidence="2" type="ORF">Thpro_022674</name>
</gene>
<evidence type="ECO:0000313" key="3">
    <source>
        <dbReference type="Proteomes" id="UP000029273"/>
    </source>
</evidence>
<dbReference type="EMBL" id="JQSG02000006">
    <property type="protein sequence ID" value="OBS08424.1"/>
    <property type="molecule type" value="Genomic_DNA"/>
</dbReference>
<proteinExistence type="predicted"/>
<dbReference type="AlphaFoldDB" id="A0A1A6C1J9"/>
<keyword evidence="1" id="KW-0732">Signal</keyword>
<dbReference type="RefSeq" id="WP_065089742.1">
    <property type="nucleotide sequence ID" value="NZ_JQSG02000006.1"/>
</dbReference>
<feature type="chain" id="PRO_5008343190" evidence="1">
    <location>
        <begin position="31"/>
        <end position="135"/>
    </location>
</feature>